<comment type="caution">
    <text evidence="2">The sequence shown here is derived from an EMBL/GenBank/DDBJ whole genome shotgun (WGS) entry which is preliminary data.</text>
</comment>
<dbReference type="EMBL" id="JAESWC010000018">
    <property type="protein sequence ID" value="MBL4938138.1"/>
    <property type="molecule type" value="Genomic_DNA"/>
</dbReference>
<evidence type="ECO:0000313" key="3">
    <source>
        <dbReference type="Proteomes" id="UP000632377"/>
    </source>
</evidence>
<dbReference type="InterPro" id="IPR020007">
    <property type="entry name" value="NeuB/NeuA"/>
</dbReference>
<name>A0ABS1TJJ9_9CLOT</name>
<gene>
    <name evidence="2" type="primary">neuB</name>
    <name evidence="2" type="ORF">JK636_20705</name>
</gene>
<dbReference type="InterPro" id="IPR051690">
    <property type="entry name" value="PseI-like"/>
</dbReference>
<feature type="domain" description="AFP-like" evidence="1">
    <location>
        <begin position="279"/>
        <end position="334"/>
    </location>
</feature>
<dbReference type="CDD" id="cd11615">
    <property type="entry name" value="SAF_NeuB_like"/>
    <property type="match status" value="1"/>
</dbReference>
<keyword evidence="3" id="KW-1185">Reference proteome</keyword>
<dbReference type="PANTHER" id="PTHR42966:SF1">
    <property type="entry name" value="SIALIC ACID SYNTHASE"/>
    <property type="match status" value="1"/>
</dbReference>
<dbReference type="GO" id="GO:0050462">
    <property type="term" value="F:N-acetylneuraminate synthase activity"/>
    <property type="evidence" value="ECO:0007669"/>
    <property type="project" value="UniProtKB-EC"/>
</dbReference>
<sequence length="334" mass="37380">MSVFIIAEAGVNHNGDINLAKKLIDAAKEANVDAVKFQTFKTEKIVGKFAQKAEYQNENTKTDESQFDMIKKLELSFDDFKELQEYCMQKGILFLSTPDDEDSLDFLVSLKLPIIKVGSTEITNIQYLKKIAEKKIPIILSTGMSNLGEVERAVNTIYSSGNKEITLLHATTDYPTEYKDVNLNAMITLRNAFKLPVGYSDHTLGIEAAVAAVALGADVIEKHFTLDKSMEGPDHKASLDPEELKEFVRAIRNTEALLGSGIKEPTEREKKIIVNARRSIVAAFDLKKGTLVEEKMITFKRPGNGIKPELAENIIGRKLNRDIKEDELITWKDI</sequence>
<dbReference type="PROSITE" id="PS50844">
    <property type="entry name" value="AFP_LIKE"/>
    <property type="match status" value="1"/>
</dbReference>
<reference evidence="2 3" key="1">
    <citation type="submission" date="2021-01" db="EMBL/GenBank/DDBJ databases">
        <title>Genome public.</title>
        <authorList>
            <person name="Liu C."/>
            <person name="Sun Q."/>
        </authorList>
    </citation>
    <scope>NUCLEOTIDE SEQUENCE [LARGE SCALE GENOMIC DNA]</scope>
    <source>
        <strain evidence="2 3">YIM B02515</strain>
    </source>
</reference>
<dbReference type="SUPFAM" id="SSF51269">
    <property type="entry name" value="AFP III-like domain"/>
    <property type="match status" value="1"/>
</dbReference>
<dbReference type="InterPro" id="IPR013974">
    <property type="entry name" value="SAF"/>
</dbReference>
<dbReference type="Gene3D" id="3.20.20.70">
    <property type="entry name" value="Aldolase class I"/>
    <property type="match status" value="1"/>
</dbReference>
<dbReference type="RefSeq" id="WP_202750865.1">
    <property type="nucleotide sequence ID" value="NZ_JAESWC010000018.1"/>
</dbReference>
<dbReference type="PANTHER" id="PTHR42966">
    <property type="entry name" value="N-ACETYLNEURAMINATE SYNTHASE"/>
    <property type="match status" value="1"/>
</dbReference>
<dbReference type="InterPro" id="IPR006190">
    <property type="entry name" value="SAF_AFP_Neu5Ac"/>
</dbReference>
<dbReference type="SMART" id="SM00858">
    <property type="entry name" value="SAF"/>
    <property type="match status" value="1"/>
</dbReference>
<dbReference type="SUPFAM" id="SSF51569">
    <property type="entry name" value="Aldolase"/>
    <property type="match status" value="1"/>
</dbReference>
<organism evidence="2 3">
    <name type="scientific">Clostridium rhizosphaerae</name>
    <dbReference type="NCBI Taxonomy" id="2803861"/>
    <lineage>
        <taxon>Bacteria</taxon>
        <taxon>Bacillati</taxon>
        <taxon>Bacillota</taxon>
        <taxon>Clostridia</taxon>
        <taxon>Eubacteriales</taxon>
        <taxon>Clostridiaceae</taxon>
        <taxon>Clostridium</taxon>
    </lineage>
</organism>
<keyword evidence="2" id="KW-0808">Transferase</keyword>
<dbReference type="EC" id="2.5.1.56" evidence="2"/>
<dbReference type="Gene3D" id="3.90.1210.10">
    <property type="entry name" value="Antifreeze-like/N-acetylneuraminic acid synthase C-terminal domain"/>
    <property type="match status" value="1"/>
</dbReference>
<dbReference type="Pfam" id="PF08666">
    <property type="entry name" value="SAF"/>
    <property type="match status" value="1"/>
</dbReference>
<dbReference type="NCBIfam" id="TIGR03569">
    <property type="entry name" value="NeuB_NnaB"/>
    <property type="match status" value="1"/>
</dbReference>
<proteinExistence type="predicted"/>
<accession>A0ABS1TJJ9</accession>
<dbReference type="InterPro" id="IPR013132">
    <property type="entry name" value="PseI/NeuA/B-like_N"/>
</dbReference>
<dbReference type="InterPro" id="IPR013785">
    <property type="entry name" value="Aldolase_TIM"/>
</dbReference>
<evidence type="ECO:0000259" key="1">
    <source>
        <dbReference type="PROSITE" id="PS50844"/>
    </source>
</evidence>
<protein>
    <submittedName>
        <fullName evidence="2">N-acetylneuraminate synthase</fullName>
        <ecNumber evidence="2">2.5.1.56</ecNumber>
    </submittedName>
</protein>
<evidence type="ECO:0000313" key="2">
    <source>
        <dbReference type="EMBL" id="MBL4938138.1"/>
    </source>
</evidence>
<dbReference type="Pfam" id="PF03102">
    <property type="entry name" value="NeuB"/>
    <property type="match status" value="1"/>
</dbReference>
<dbReference type="InterPro" id="IPR036732">
    <property type="entry name" value="AFP_Neu5c_C_sf"/>
</dbReference>
<dbReference type="Proteomes" id="UP000632377">
    <property type="component" value="Unassembled WGS sequence"/>
</dbReference>
<dbReference type="InterPro" id="IPR057736">
    <property type="entry name" value="SAF_PseI/NeuA/NeuB"/>
</dbReference>